<dbReference type="Proteomes" id="UP000017559">
    <property type="component" value="Unassembled WGS sequence"/>
</dbReference>
<evidence type="ECO:0000313" key="5">
    <source>
        <dbReference type="Proteomes" id="UP000017559"/>
    </source>
</evidence>
<keyword evidence="2" id="KW-0472">Membrane</keyword>
<reference evidence="4 5" key="1">
    <citation type="journal article" date="2014" name="BMC Genomics">
        <title>Genome and secretome analysis of the hemibiotrophic fungal pathogen, Moniliophthora roreri, which causes frosty pod rot disease of cacao: mechanisms of the biotrophic and necrotrophic phases.</title>
        <authorList>
            <person name="Meinhardt L.W."/>
            <person name="Costa G.G.L."/>
            <person name="Thomazella D.P.T."/>
            <person name="Teixeira P.J.P.L."/>
            <person name="Carazzolle M.F."/>
            <person name="Schuster S.C."/>
            <person name="Carlson J.E."/>
            <person name="Guiltinan M.J."/>
            <person name="Mieczkowski P."/>
            <person name="Farmer A."/>
            <person name="Ramaraj T."/>
            <person name="Crozier J."/>
            <person name="Davis R.E."/>
            <person name="Shao J."/>
            <person name="Melnick R.L."/>
            <person name="Pereira G.A.G."/>
            <person name="Bailey B.A."/>
        </authorList>
    </citation>
    <scope>NUCLEOTIDE SEQUENCE [LARGE SCALE GENOMIC DNA]</scope>
    <source>
        <strain evidence="4 5">MCA 2997</strain>
    </source>
</reference>
<dbReference type="InterPro" id="IPR045339">
    <property type="entry name" value="DUF6534"/>
</dbReference>
<feature type="region of interest" description="Disordered" evidence="1">
    <location>
        <begin position="312"/>
        <end position="331"/>
    </location>
</feature>
<dbReference type="Pfam" id="PF20152">
    <property type="entry name" value="DUF6534"/>
    <property type="match status" value="1"/>
</dbReference>
<evidence type="ECO:0000259" key="3">
    <source>
        <dbReference type="Pfam" id="PF20152"/>
    </source>
</evidence>
<dbReference type="PANTHER" id="PTHR40465">
    <property type="entry name" value="CHROMOSOME 1, WHOLE GENOME SHOTGUN SEQUENCE"/>
    <property type="match status" value="1"/>
</dbReference>
<accession>V2XV54</accession>
<keyword evidence="2" id="KW-1133">Transmembrane helix</keyword>
<feature type="transmembrane region" description="Helical" evidence="2">
    <location>
        <begin position="168"/>
        <end position="189"/>
    </location>
</feature>
<comment type="caution">
    <text evidence="4">The sequence shown here is derived from an EMBL/GenBank/DDBJ whole genome shotgun (WGS) entry which is preliminary data.</text>
</comment>
<dbReference type="STRING" id="1381753.V2XV54"/>
<feature type="transmembrane region" description="Helical" evidence="2">
    <location>
        <begin position="53"/>
        <end position="75"/>
    </location>
</feature>
<feature type="transmembrane region" description="Helical" evidence="2">
    <location>
        <begin position="20"/>
        <end position="41"/>
    </location>
</feature>
<dbReference type="HOGENOM" id="CLU_046025_5_4_1"/>
<evidence type="ECO:0000313" key="4">
    <source>
        <dbReference type="EMBL" id="ESK96746.1"/>
    </source>
</evidence>
<feature type="transmembrane region" description="Helical" evidence="2">
    <location>
        <begin position="236"/>
        <end position="259"/>
    </location>
</feature>
<evidence type="ECO:0000256" key="2">
    <source>
        <dbReference type="SAM" id="Phobius"/>
    </source>
</evidence>
<name>V2XV54_MONRO</name>
<dbReference type="OrthoDB" id="2884999at2759"/>
<feature type="transmembrane region" description="Helical" evidence="2">
    <location>
        <begin position="95"/>
        <end position="117"/>
    </location>
</feature>
<keyword evidence="5" id="KW-1185">Reference proteome</keyword>
<dbReference type="KEGG" id="mrr:Moror_6706"/>
<feature type="transmembrane region" description="Helical" evidence="2">
    <location>
        <begin position="124"/>
        <end position="148"/>
    </location>
</feature>
<dbReference type="AlphaFoldDB" id="V2XV54"/>
<feature type="compositionally biased region" description="Basic and acidic residues" evidence="1">
    <location>
        <begin position="312"/>
        <end position="325"/>
    </location>
</feature>
<gene>
    <name evidence="4" type="ORF">Moror_6706</name>
</gene>
<dbReference type="PANTHER" id="PTHR40465:SF1">
    <property type="entry name" value="DUF6534 DOMAIN-CONTAINING PROTEIN"/>
    <property type="match status" value="1"/>
</dbReference>
<feature type="transmembrane region" description="Helical" evidence="2">
    <location>
        <begin position="210"/>
        <end position="230"/>
    </location>
</feature>
<keyword evidence="2" id="KW-0812">Transmembrane</keyword>
<protein>
    <recommendedName>
        <fullName evidence="3">DUF6534 domain-containing protein</fullName>
    </recommendedName>
</protein>
<dbReference type="EMBL" id="AWSO01000042">
    <property type="protein sequence ID" value="ESK96746.1"/>
    <property type="molecule type" value="Genomic_DNA"/>
</dbReference>
<proteinExistence type="predicted"/>
<sequence>MASLDQLPPGFLDNTYGAELLGCIAATALWGIQCLQTFMYFQTYAKDHWILKFLVIWIWVMDTVHQGLVISLEYITLIEHFGDPSPLFEINKEVTLSILFTVFVSVPIQIFFVYRIYVLGGRNIILPFILCVCIVAETVTSILFFGFTCAPDALPTDLASGSVRDICLSYLVLAAAIDVAIAVAMVYLLRKTKIEGVSQTQRMVARLTMYSVHTGLWTALLSIFVAVTLVAYPTTFIFIALYVPISALYCNTLLANLNLRQHVRSGMKDVITLSMVGNGPSAYSATLAASHTERGTERGGFAVRMTTSTVIDGHEDSQHDTESHRKLNYHV</sequence>
<organism evidence="4 5">
    <name type="scientific">Moniliophthora roreri (strain MCA 2997)</name>
    <name type="common">Cocoa frosty pod rot fungus</name>
    <name type="synonym">Crinipellis roreri</name>
    <dbReference type="NCBI Taxonomy" id="1381753"/>
    <lineage>
        <taxon>Eukaryota</taxon>
        <taxon>Fungi</taxon>
        <taxon>Dikarya</taxon>
        <taxon>Basidiomycota</taxon>
        <taxon>Agaricomycotina</taxon>
        <taxon>Agaricomycetes</taxon>
        <taxon>Agaricomycetidae</taxon>
        <taxon>Agaricales</taxon>
        <taxon>Marasmiineae</taxon>
        <taxon>Marasmiaceae</taxon>
        <taxon>Moniliophthora</taxon>
    </lineage>
</organism>
<evidence type="ECO:0000256" key="1">
    <source>
        <dbReference type="SAM" id="MobiDB-lite"/>
    </source>
</evidence>
<feature type="domain" description="DUF6534" evidence="3">
    <location>
        <begin position="174"/>
        <end position="262"/>
    </location>
</feature>